<keyword evidence="3" id="KW-1185">Reference proteome</keyword>
<dbReference type="GO" id="GO:0103068">
    <property type="term" value="F:leukotriene C4 gamma-glutamyl transferase activity"/>
    <property type="evidence" value="ECO:0007669"/>
    <property type="project" value="UniProtKB-EC"/>
</dbReference>
<dbReference type="SUPFAM" id="SSF56235">
    <property type="entry name" value="N-terminal nucleophile aminohydrolases (Ntn hydrolases)"/>
    <property type="match status" value="1"/>
</dbReference>
<protein>
    <submittedName>
        <fullName evidence="2">Gamma-glutamyltransferase</fullName>
        <ecNumber evidence="2">2.3.2.2</ecNumber>
    </submittedName>
</protein>
<dbReference type="Gene3D" id="3.60.20.40">
    <property type="match status" value="1"/>
</dbReference>
<reference evidence="2" key="2">
    <citation type="submission" date="2022-05" db="EMBL/GenBank/DDBJ databases">
        <authorList>
            <person name="Kim J.-S."/>
            <person name="Lee K."/>
            <person name="Suh M."/>
            <person name="Eom M."/>
            <person name="Kim J.-S."/>
            <person name="Kim D.-S."/>
            <person name="Ko S.-H."/>
            <person name="Shin Y."/>
            <person name="Lee J.-S."/>
        </authorList>
    </citation>
    <scope>NUCLEOTIDE SEQUENCE</scope>
    <source>
        <strain evidence="2">N237</strain>
    </source>
</reference>
<organism evidence="2 3">
    <name type="scientific">Jatrophihabitans telluris</name>
    <dbReference type="NCBI Taxonomy" id="2038343"/>
    <lineage>
        <taxon>Bacteria</taxon>
        <taxon>Bacillati</taxon>
        <taxon>Actinomycetota</taxon>
        <taxon>Actinomycetes</taxon>
        <taxon>Jatrophihabitantales</taxon>
        <taxon>Jatrophihabitantaceae</taxon>
        <taxon>Jatrophihabitans</taxon>
    </lineage>
</organism>
<sequence>MTTRPELIGSFGMVASTHWLASAAGMSVLERGGNAFDAAVAAGFTLQIVEPHLNGPGGDMPAVVHSVADARPWVICGQGVAPRAATIDRFTDLGLSLVPGSGPLAATVPGAFGAWTTMLERWGSWELSDVLAPALHYAEAGFPLLATTRHTIESVRTLFLDHWPTSAATWLDAGTTPKGRTWRSPGTAATYRRVLREAVGSTREARIGAARRAWYDGFVAEAIDAFGRKAFRDTSGRNHAGLLTADDLAAWHAGVEDPVSVDYAGRFEVFKTAAWGQGPVLLQQLRLVEAAGIHDLQAGSADWVHLVTEASKLAFADREAWYGDSPDVPVQALLSGQYAAERAALIGDVASHQLRPGRVEGRNPVLAELPEASGGAPGVGEPTLGQLPGAGPSSGDTCHVDVVDRWGNLVSATPSGGWLQSAPVIAELGFCLGTRAQMFFLQPGLPNSLRPGVRPRTTLTPSLAYRDGSPWLAFGTPGGDQQDQWQLVFFARVAAAEAAAEAPGTGGARVDLQQIIDEPMFHHNHAPSSFYPRDAHPAELIAEDRLGDDVLNELARRGHDVVRVGDWRLGRLSAAAYERGPDGIELRAAANPRGSQGYAAGR</sequence>
<name>A0ABY4QXL1_9ACTN</name>
<dbReference type="EC" id="2.3.2.2" evidence="2"/>
<dbReference type="Pfam" id="PF01019">
    <property type="entry name" value="G_glu_transpept"/>
    <property type="match status" value="1"/>
</dbReference>
<dbReference type="Proteomes" id="UP001056336">
    <property type="component" value="Chromosome"/>
</dbReference>
<dbReference type="PANTHER" id="PTHR43881:SF1">
    <property type="entry name" value="GAMMA-GLUTAMYLTRANSPEPTIDASE (AFU_ORTHOLOGUE AFUA_4G13580)"/>
    <property type="match status" value="1"/>
</dbReference>
<evidence type="ECO:0000313" key="2">
    <source>
        <dbReference type="EMBL" id="UQX88339.1"/>
    </source>
</evidence>
<accession>A0ABY4QXL1</accession>
<dbReference type="PRINTS" id="PR01210">
    <property type="entry name" value="GGTRANSPTASE"/>
</dbReference>
<feature type="region of interest" description="Disordered" evidence="1">
    <location>
        <begin position="370"/>
        <end position="395"/>
    </location>
</feature>
<keyword evidence="2" id="KW-0808">Transferase</keyword>
<keyword evidence="2" id="KW-0012">Acyltransferase</keyword>
<gene>
    <name evidence="2" type="ORF">M6D93_18960</name>
</gene>
<dbReference type="RefSeq" id="WP_249771738.1">
    <property type="nucleotide sequence ID" value="NZ_CP097332.1"/>
</dbReference>
<evidence type="ECO:0000256" key="1">
    <source>
        <dbReference type="SAM" id="MobiDB-lite"/>
    </source>
</evidence>
<dbReference type="InterPro" id="IPR043138">
    <property type="entry name" value="GGT_lsub"/>
</dbReference>
<reference evidence="2" key="1">
    <citation type="journal article" date="2018" name="Int. J. Syst. Evol. Microbiol.">
        <title>Jatrophihabitans telluris sp. nov., isolated from sediment soil of lava forest wetlands and the emended description of the genus Jatrophihabitans.</title>
        <authorList>
            <person name="Lee K.C."/>
            <person name="Suh M.K."/>
            <person name="Eom M.K."/>
            <person name="Kim K.K."/>
            <person name="Kim J.S."/>
            <person name="Kim D.S."/>
            <person name="Ko S.H."/>
            <person name="Shin Y.K."/>
            <person name="Lee J.S."/>
        </authorList>
    </citation>
    <scope>NUCLEOTIDE SEQUENCE</scope>
    <source>
        <strain evidence="2">N237</strain>
    </source>
</reference>
<dbReference type="EMBL" id="CP097332">
    <property type="protein sequence ID" value="UQX88339.1"/>
    <property type="molecule type" value="Genomic_DNA"/>
</dbReference>
<dbReference type="InterPro" id="IPR043137">
    <property type="entry name" value="GGT_ssub_C"/>
</dbReference>
<dbReference type="PANTHER" id="PTHR43881">
    <property type="entry name" value="GAMMA-GLUTAMYLTRANSPEPTIDASE (AFU_ORTHOLOGUE AFUA_4G13580)"/>
    <property type="match status" value="1"/>
</dbReference>
<proteinExistence type="predicted"/>
<dbReference type="InterPro" id="IPR052896">
    <property type="entry name" value="GGT-like_enzyme"/>
</dbReference>
<dbReference type="Gene3D" id="1.10.246.130">
    <property type="match status" value="1"/>
</dbReference>
<dbReference type="InterPro" id="IPR029055">
    <property type="entry name" value="Ntn_hydrolases_N"/>
</dbReference>
<evidence type="ECO:0000313" key="3">
    <source>
        <dbReference type="Proteomes" id="UP001056336"/>
    </source>
</evidence>